<evidence type="ECO:0000256" key="12">
    <source>
        <dbReference type="HAMAP-Rule" id="MF_02208"/>
    </source>
</evidence>
<dbReference type="Gene3D" id="3.40.1190.10">
    <property type="entry name" value="Mur-like, catalytic domain"/>
    <property type="match status" value="1"/>
</dbReference>
<dbReference type="InterPro" id="IPR004101">
    <property type="entry name" value="Mur_ligase_C"/>
</dbReference>
<comment type="function">
    <text evidence="13">Cell wall formation. Catalyzes the addition of glutamate to the nucleotide precursor UDP-N-acetylmuramoyl-L-alanine (UMA).</text>
</comment>
<keyword evidence="3 12" id="KW-0963">Cytoplasm</keyword>
<keyword evidence="7 12" id="KW-0067">ATP-binding</keyword>
<keyword evidence="10 12" id="KW-0131">Cell cycle</keyword>
<evidence type="ECO:0000256" key="9">
    <source>
        <dbReference type="ARBA" id="ARBA00022984"/>
    </source>
</evidence>
<dbReference type="SUPFAM" id="SSF53244">
    <property type="entry name" value="MurD-like peptide ligases, peptide-binding domain"/>
    <property type="match status" value="1"/>
</dbReference>
<gene>
    <name evidence="16" type="primary">murD</name>
    <name evidence="12" type="synonym">murD2</name>
    <name evidence="16" type="ORF">NM961_19350</name>
</gene>
<dbReference type="RefSeq" id="WP_255916064.1">
    <property type="nucleotide sequence ID" value="NZ_JANFQO010000022.1"/>
</dbReference>
<evidence type="ECO:0000256" key="7">
    <source>
        <dbReference type="ARBA" id="ARBA00022840"/>
    </source>
</evidence>
<dbReference type="InterPro" id="IPR013221">
    <property type="entry name" value="Mur_ligase_cen"/>
</dbReference>
<dbReference type="PROSITE" id="PS01011">
    <property type="entry name" value="FOLYLPOLYGLU_SYNT_1"/>
    <property type="match status" value="1"/>
</dbReference>
<evidence type="ECO:0000313" key="17">
    <source>
        <dbReference type="Proteomes" id="UP001165498"/>
    </source>
</evidence>
<evidence type="ECO:0000259" key="15">
    <source>
        <dbReference type="Pfam" id="PF08245"/>
    </source>
</evidence>
<evidence type="ECO:0000256" key="8">
    <source>
        <dbReference type="ARBA" id="ARBA00022960"/>
    </source>
</evidence>
<organism evidence="16 17">
    <name type="scientific">Tahibacter harae</name>
    <dbReference type="NCBI Taxonomy" id="2963937"/>
    <lineage>
        <taxon>Bacteria</taxon>
        <taxon>Pseudomonadati</taxon>
        <taxon>Pseudomonadota</taxon>
        <taxon>Gammaproteobacteria</taxon>
        <taxon>Lysobacterales</taxon>
        <taxon>Rhodanobacteraceae</taxon>
        <taxon>Tahibacter</taxon>
    </lineage>
</organism>
<name>A0ABT1QX52_9GAMM</name>
<comment type="similarity">
    <text evidence="12">Belongs to the MurCDEF family. MurD2 subfamily.</text>
</comment>
<dbReference type="SUPFAM" id="SSF51984">
    <property type="entry name" value="MurCD N-terminal domain"/>
    <property type="match status" value="1"/>
</dbReference>
<dbReference type="SUPFAM" id="SSF53623">
    <property type="entry name" value="MurD-like peptide ligases, catalytic domain"/>
    <property type="match status" value="1"/>
</dbReference>
<evidence type="ECO:0000256" key="3">
    <source>
        <dbReference type="ARBA" id="ARBA00022490"/>
    </source>
</evidence>
<dbReference type="Gene3D" id="3.40.50.720">
    <property type="entry name" value="NAD(P)-binding Rossmann-like Domain"/>
    <property type="match status" value="1"/>
</dbReference>
<evidence type="ECO:0000256" key="13">
    <source>
        <dbReference type="RuleBase" id="RU003664"/>
    </source>
</evidence>
<evidence type="ECO:0000256" key="1">
    <source>
        <dbReference type="ARBA" id="ARBA00004496"/>
    </source>
</evidence>
<dbReference type="Pfam" id="PF02875">
    <property type="entry name" value="Mur_ligase_C"/>
    <property type="match status" value="1"/>
</dbReference>
<comment type="subcellular location">
    <subcellularLocation>
        <location evidence="1 12 13">Cytoplasm</location>
    </subcellularLocation>
</comment>
<evidence type="ECO:0000313" key="16">
    <source>
        <dbReference type="EMBL" id="MCQ4166875.1"/>
    </source>
</evidence>
<keyword evidence="5 12" id="KW-0132">Cell division</keyword>
<evidence type="ECO:0000256" key="2">
    <source>
        <dbReference type="ARBA" id="ARBA00004752"/>
    </source>
</evidence>
<dbReference type="InterPro" id="IPR005762">
    <property type="entry name" value="MurD"/>
</dbReference>
<keyword evidence="11 12" id="KW-0961">Cell wall biogenesis/degradation</keyword>
<evidence type="ECO:0000256" key="10">
    <source>
        <dbReference type="ARBA" id="ARBA00023306"/>
    </source>
</evidence>
<dbReference type="PANTHER" id="PTHR43692">
    <property type="entry name" value="UDP-N-ACETYLMURAMOYLALANINE--D-GLUTAMATE LIGASE"/>
    <property type="match status" value="1"/>
</dbReference>
<comment type="caution">
    <text evidence="16">The sequence shown here is derived from an EMBL/GenBank/DDBJ whole genome shotgun (WGS) entry which is preliminary data.</text>
</comment>
<dbReference type="EMBL" id="JANFQO010000022">
    <property type="protein sequence ID" value="MCQ4166875.1"/>
    <property type="molecule type" value="Genomic_DNA"/>
</dbReference>
<comment type="catalytic activity">
    <reaction evidence="13">
        <text>UDP-N-acetyl-alpha-D-muramoyl-L-alanine + D-glutamate + ATP = UDP-N-acetyl-alpha-D-muramoyl-L-alanyl-D-glutamate + ADP + phosphate + H(+)</text>
        <dbReference type="Rhea" id="RHEA:16429"/>
        <dbReference type="ChEBI" id="CHEBI:15378"/>
        <dbReference type="ChEBI" id="CHEBI:29986"/>
        <dbReference type="ChEBI" id="CHEBI:30616"/>
        <dbReference type="ChEBI" id="CHEBI:43474"/>
        <dbReference type="ChEBI" id="CHEBI:83898"/>
        <dbReference type="ChEBI" id="CHEBI:83900"/>
        <dbReference type="ChEBI" id="CHEBI:456216"/>
        <dbReference type="EC" id="6.3.2.9"/>
    </reaction>
</comment>
<feature type="domain" description="Mur ligase central" evidence="15">
    <location>
        <begin position="116"/>
        <end position="279"/>
    </location>
</feature>
<comment type="pathway">
    <text evidence="2 12 13">Cell wall biogenesis; peptidoglycan biosynthesis.</text>
</comment>
<comment type="function">
    <text evidence="12">Cell wall formation. Catalyzes the addition of L-glutamate to the nucleotide precursor UDP-N-acetylmuramoyl-L-alanine.</text>
</comment>
<evidence type="ECO:0000259" key="14">
    <source>
        <dbReference type="Pfam" id="PF02875"/>
    </source>
</evidence>
<dbReference type="Gene3D" id="3.90.190.20">
    <property type="entry name" value="Mur ligase, C-terminal domain"/>
    <property type="match status" value="1"/>
</dbReference>
<dbReference type="GO" id="GO:0008764">
    <property type="term" value="F:UDP-N-acetylmuramoylalanine-D-glutamate ligase activity"/>
    <property type="evidence" value="ECO:0007669"/>
    <property type="project" value="UniProtKB-EC"/>
</dbReference>
<evidence type="ECO:0000256" key="11">
    <source>
        <dbReference type="ARBA" id="ARBA00023316"/>
    </source>
</evidence>
<evidence type="ECO:0000256" key="6">
    <source>
        <dbReference type="ARBA" id="ARBA00022741"/>
    </source>
</evidence>
<keyword evidence="9 12" id="KW-0573">Peptidoglycan synthesis</keyword>
<dbReference type="Pfam" id="PF08245">
    <property type="entry name" value="Mur_ligase_M"/>
    <property type="match status" value="1"/>
</dbReference>
<dbReference type="InterPro" id="IPR036615">
    <property type="entry name" value="Mur_ligase_C_dom_sf"/>
</dbReference>
<dbReference type="InterPro" id="IPR036565">
    <property type="entry name" value="Mur-like_cat_sf"/>
</dbReference>
<accession>A0ABT1QX52</accession>
<dbReference type="InterPro" id="IPR018109">
    <property type="entry name" value="Folylpolyglutamate_synth_CS"/>
</dbReference>
<dbReference type="EC" id="6.3.2.53" evidence="12"/>
<keyword evidence="8 12" id="KW-0133">Cell shape</keyword>
<evidence type="ECO:0000256" key="4">
    <source>
        <dbReference type="ARBA" id="ARBA00022598"/>
    </source>
</evidence>
<dbReference type="Proteomes" id="UP001165498">
    <property type="component" value="Unassembled WGS sequence"/>
</dbReference>
<evidence type="ECO:0000256" key="5">
    <source>
        <dbReference type="ARBA" id="ARBA00022618"/>
    </source>
</evidence>
<keyword evidence="6 12" id="KW-0547">Nucleotide-binding</keyword>
<feature type="binding site" evidence="12">
    <location>
        <begin position="118"/>
        <end position="124"/>
    </location>
    <ligand>
        <name>ATP</name>
        <dbReference type="ChEBI" id="CHEBI:30616"/>
    </ligand>
</feature>
<dbReference type="PANTHER" id="PTHR43692:SF1">
    <property type="entry name" value="UDP-N-ACETYLMURAMOYLALANINE--D-GLUTAMATE LIGASE"/>
    <property type="match status" value="1"/>
</dbReference>
<dbReference type="InterPro" id="IPR043687">
    <property type="entry name" value="MurD2"/>
</dbReference>
<keyword evidence="17" id="KW-1185">Reference proteome</keyword>
<comment type="catalytic activity">
    <reaction evidence="12">
        <text>UDP-N-acetyl-alpha-D-muramoyl-L-alanine + L-glutamate + ATP = UDP-N-acetyl-alpha-D-muramoyl-L-alanyl-L-glutamate + ADP + phosphate + H(+)</text>
        <dbReference type="Rhea" id="RHEA:58816"/>
        <dbReference type="ChEBI" id="CHEBI:15378"/>
        <dbReference type="ChEBI" id="CHEBI:29985"/>
        <dbReference type="ChEBI" id="CHEBI:30616"/>
        <dbReference type="ChEBI" id="CHEBI:43474"/>
        <dbReference type="ChEBI" id="CHEBI:83898"/>
        <dbReference type="ChEBI" id="CHEBI:142725"/>
        <dbReference type="ChEBI" id="CHEBI:456216"/>
        <dbReference type="EC" id="6.3.2.53"/>
    </reaction>
</comment>
<dbReference type="HAMAP" id="MF_02208">
    <property type="entry name" value="MurD2_subfam"/>
    <property type="match status" value="1"/>
</dbReference>
<feature type="domain" description="Mur ligase C-terminal" evidence="14">
    <location>
        <begin position="302"/>
        <end position="417"/>
    </location>
</feature>
<dbReference type="HAMAP" id="MF_00639">
    <property type="entry name" value="MurD"/>
    <property type="match status" value="1"/>
</dbReference>
<keyword evidence="4 12" id="KW-0436">Ligase</keyword>
<protein>
    <recommendedName>
        <fullName evidence="12">UDP-N-acetylmuramoyl-L-alanine--L-glutamate ligase</fullName>
        <ecNumber evidence="12">6.3.2.53</ecNumber>
    </recommendedName>
    <alternativeName>
        <fullName evidence="12">UDP-N-acetylmuramoyl-L-alanyl-L-glutamate synthetase</fullName>
        <shortName evidence="12">UDP-MurNAc-L-Ala-L-Glu synthetase</shortName>
    </alternativeName>
</protein>
<proteinExistence type="inferred from homology"/>
<sequence>MRFAELAGRKVAVWGYGREGRATLAALRRRLPGQRVSLICSEAEAEQARTFHGDALDYITQEPYAGLLWSFDIVVKSPGISAYLPAIREAEAAGVRFTSSTALWFGENPDARVIGVTGTKGKSTTSALIAHLLRRLGRRVALAGNIGLPLLELLDTPEKVDFWVVELSSFQTSAPTHLAVGLVNNVYEEHLDWHGSRERYVADKLALADRAAVLVLNGLQPELLARTAAHAARRVFGSEAGWHLAGGQVCCGGEVLFALAQLPLPGEHNGLNLCAALTAIEALGLDARAALPAVRDFVPLPHRLQTLGERAGLTFVNDSISTTPQATIEALRSLEGRPVSVLVGGFDRGLDWGEFQRHVQLHPPLAVICLGASGVRIAQQLAAAQPAFRLEQRISLAEAVAAARQLTPAGGVVLLSPGAPSFDQFHDYADRGRAFTQLAGFDPQSIAAIEGLGIA</sequence>
<reference evidence="16" key="1">
    <citation type="submission" date="2022-07" db="EMBL/GenBank/DDBJ databases">
        <title>Tahibacter sp., a new gammaproteobacterium isolated from the silt sample collected at pig farm.</title>
        <authorList>
            <person name="Chen H."/>
        </authorList>
    </citation>
    <scope>NUCLEOTIDE SEQUENCE</scope>
    <source>
        <strain evidence="16">P2K</strain>
    </source>
</reference>
<dbReference type="NCBIfam" id="TIGR01087">
    <property type="entry name" value="murD"/>
    <property type="match status" value="1"/>
</dbReference>